<keyword evidence="1" id="KW-0732">Signal</keyword>
<dbReference type="InterPro" id="IPR023296">
    <property type="entry name" value="Glyco_hydro_beta-prop_sf"/>
</dbReference>
<name>A0ABX0UAG1_9FLAO</name>
<dbReference type="RefSeq" id="WP_167187264.1">
    <property type="nucleotide sequence ID" value="NZ_JAASQL010000002.1"/>
</dbReference>
<evidence type="ECO:0000313" key="2">
    <source>
        <dbReference type="EMBL" id="NIJ45354.1"/>
    </source>
</evidence>
<protein>
    <recommendedName>
        <fullName evidence="4">Glycosyl hydrolases family 43</fullName>
    </recommendedName>
</protein>
<dbReference type="PROSITE" id="PS51257">
    <property type="entry name" value="PROKAR_LIPOPROTEIN"/>
    <property type="match status" value="1"/>
</dbReference>
<feature type="signal peptide" evidence="1">
    <location>
        <begin position="1"/>
        <end position="27"/>
    </location>
</feature>
<dbReference type="Gene3D" id="2.115.10.20">
    <property type="entry name" value="Glycosyl hydrolase domain, family 43"/>
    <property type="match status" value="1"/>
</dbReference>
<comment type="caution">
    <text evidence="2">The sequence shown here is derived from an EMBL/GenBank/DDBJ whole genome shotgun (WGS) entry which is preliminary data.</text>
</comment>
<feature type="chain" id="PRO_5047229441" description="Glycosyl hydrolases family 43" evidence="1">
    <location>
        <begin position="28"/>
        <end position="426"/>
    </location>
</feature>
<organism evidence="2 3">
    <name type="scientific">Wenyingzhuangia heitensis</name>
    <dbReference type="NCBI Taxonomy" id="1487859"/>
    <lineage>
        <taxon>Bacteria</taxon>
        <taxon>Pseudomonadati</taxon>
        <taxon>Bacteroidota</taxon>
        <taxon>Flavobacteriia</taxon>
        <taxon>Flavobacteriales</taxon>
        <taxon>Flavobacteriaceae</taxon>
        <taxon>Wenyingzhuangia</taxon>
    </lineage>
</organism>
<proteinExistence type="predicted"/>
<evidence type="ECO:0000256" key="1">
    <source>
        <dbReference type="SAM" id="SignalP"/>
    </source>
</evidence>
<dbReference type="EMBL" id="JAASQL010000002">
    <property type="protein sequence ID" value="NIJ45354.1"/>
    <property type="molecule type" value="Genomic_DNA"/>
</dbReference>
<dbReference type="CDD" id="cd08992">
    <property type="entry name" value="GH117"/>
    <property type="match status" value="1"/>
</dbReference>
<keyword evidence="3" id="KW-1185">Reference proteome</keyword>
<accession>A0ABX0UAG1</accession>
<reference evidence="2 3" key="1">
    <citation type="submission" date="2020-03" db="EMBL/GenBank/DDBJ databases">
        <title>Genomic Encyclopedia of Type Strains, Phase IV (KMG-IV): sequencing the most valuable type-strain genomes for metagenomic binning, comparative biology and taxonomic classification.</title>
        <authorList>
            <person name="Goeker M."/>
        </authorList>
    </citation>
    <scope>NUCLEOTIDE SEQUENCE [LARGE SCALE GENOMIC DNA]</scope>
    <source>
        <strain evidence="2 3">DSM 101599</strain>
    </source>
</reference>
<dbReference type="Proteomes" id="UP000745859">
    <property type="component" value="Unassembled WGS sequence"/>
</dbReference>
<dbReference type="SUPFAM" id="SSF75005">
    <property type="entry name" value="Arabinanase/levansucrase/invertase"/>
    <property type="match status" value="1"/>
</dbReference>
<evidence type="ECO:0008006" key="4">
    <source>
        <dbReference type="Google" id="ProtNLM"/>
    </source>
</evidence>
<sequence>MKSISILKKLGLGLILIALTISCGASKEQNTTTQEHKVFPYKLPTEKPDMPLSASAERMFDYPAPRAQDNELFSQFKYTKLKGFDYNGGDGTISRRDPTRPIKVNDTYYVWYTKRHTKVRPIGWNNAAKATDEIPSTDWDLAEVWYATSKDGFNWKEQGFAIKRPEKPKSGWRSVCTPEILIWKGKYYLYYQAFDEPSGLRGDLCPVSISYADSPSGPWTHGGDAVIPFGKEGEWDHKATHDPFPIVHNGKIYVYYKSAYNKWPDNRKNYAVGHGLAMADDPLGPYTKHPLNPVSTSGHETTYFPYKKGIAAIYYKDGNERETVQYAEDGVNFKVASKISLVPIAAGPYTPDAFTDTKDGRGITWGFSHFINAGTNGKRYSIIARFDCDLSLDYDEPGFKQTGVWHKPEVYFKQGLGKLRHHPEGR</sequence>
<gene>
    <name evidence="2" type="ORF">FHR24_001822</name>
</gene>
<evidence type="ECO:0000313" key="3">
    <source>
        <dbReference type="Proteomes" id="UP000745859"/>
    </source>
</evidence>